<dbReference type="STRING" id="692418.SAMN04488029_2845"/>
<accession>A0A1W2GJ30</accession>
<dbReference type="EMBL" id="FWYF01000003">
    <property type="protein sequence ID" value="SMD36348.1"/>
    <property type="molecule type" value="Genomic_DNA"/>
</dbReference>
<sequence length="99" mass="11338">MDSILISPKTDKELKYVLELLHSLEIEAKKISEKDRDDFELAQLLKNVDASGIVREETQAINLTDAQRKLLELSEEEMAGKTVVPEKAIQVEEDEWLNK</sequence>
<dbReference type="Proteomes" id="UP000192472">
    <property type="component" value="Unassembled WGS sequence"/>
</dbReference>
<protein>
    <submittedName>
        <fullName evidence="1">Uncharacterized protein</fullName>
    </submittedName>
</protein>
<keyword evidence="2" id="KW-1185">Reference proteome</keyword>
<reference evidence="1 2" key="1">
    <citation type="submission" date="2017-04" db="EMBL/GenBank/DDBJ databases">
        <authorList>
            <person name="Afonso C.L."/>
            <person name="Miller P.J."/>
            <person name="Scott M.A."/>
            <person name="Spackman E."/>
            <person name="Goraichik I."/>
            <person name="Dimitrov K.M."/>
            <person name="Suarez D.L."/>
            <person name="Swayne D.E."/>
        </authorList>
    </citation>
    <scope>NUCLEOTIDE SEQUENCE [LARGE SCALE GENOMIC DNA]</scope>
    <source>
        <strain evidence="1 2">DSM 26133</strain>
    </source>
</reference>
<proteinExistence type="predicted"/>
<gene>
    <name evidence="1" type="ORF">SAMN04488029_2845</name>
</gene>
<dbReference type="AlphaFoldDB" id="A0A1W2GJ30"/>
<organism evidence="1 2">
    <name type="scientific">Reichenbachiella faecimaris</name>
    <dbReference type="NCBI Taxonomy" id="692418"/>
    <lineage>
        <taxon>Bacteria</taxon>
        <taxon>Pseudomonadati</taxon>
        <taxon>Bacteroidota</taxon>
        <taxon>Cytophagia</taxon>
        <taxon>Cytophagales</taxon>
        <taxon>Reichenbachiellaceae</taxon>
        <taxon>Reichenbachiella</taxon>
    </lineage>
</organism>
<evidence type="ECO:0000313" key="2">
    <source>
        <dbReference type="Proteomes" id="UP000192472"/>
    </source>
</evidence>
<name>A0A1W2GJ30_REIFA</name>
<evidence type="ECO:0000313" key="1">
    <source>
        <dbReference type="EMBL" id="SMD36348.1"/>
    </source>
</evidence>
<dbReference type="RefSeq" id="WP_084373497.1">
    <property type="nucleotide sequence ID" value="NZ_FWYF01000003.1"/>
</dbReference>
<dbReference type="OrthoDB" id="826875at2"/>